<reference evidence="5" key="1">
    <citation type="journal article" date="2021" name="Nat. Commun.">
        <title>Genetic determinants of endophytism in the Arabidopsis root mycobiome.</title>
        <authorList>
            <person name="Mesny F."/>
            <person name="Miyauchi S."/>
            <person name="Thiergart T."/>
            <person name="Pickel B."/>
            <person name="Atanasova L."/>
            <person name="Karlsson M."/>
            <person name="Huettel B."/>
            <person name="Barry K.W."/>
            <person name="Haridas S."/>
            <person name="Chen C."/>
            <person name="Bauer D."/>
            <person name="Andreopoulos W."/>
            <person name="Pangilinan J."/>
            <person name="LaButti K."/>
            <person name="Riley R."/>
            <person name="Lipzen A."/>
            <person name="Clum A."/>
            <person name="Drula E."/>
            <person name="Henrissat B."/>
            <person name="Kohler A."/>
            <person name="Grigoriev I.V."/>
            <person name="Martin F.M."/>
            <person name="Hacquard S."/>
        </authorList>
    </citation>
    <scope>NUCLEOTIDE SEQUENCE</scope>
    <source>
        <strain evidence="5">MPI-CAGE-CH-0235</strain>
    </source>
</reference>
<comment type="similarity">
    <text evidence="2 4">Belongs to the terpene synthase family.</text>
</comment>
<protein>
    <recommendedName>
        <fullName evidence="4">Terpene synthase</fullName>
        <ecNumber evidence="4">4.2.3.-</ecNumber>
    </recommendedName>
</protein>
<dbReference type="PANTHER" id="PTHR35201:SF4">
    <property type="entry name" value="BETA-PINACENE SYNTHASE-RELATED"/>
    <property type="match status" value="1"/>
</dbReference>
<evidence type="ECO:0000256" key="1">
    <source>
        <dbReference type="ARBA" id="ARBA00001946"/>
    </source>
</evidence>
<dbReference type="EMBL" id="JAGPNK010000004">
    <property type="protein sequence ID" value="KAH7322510.1"/>
    <property type="molecule type" value="Genomic_DNA"/>
</dbReference>
<dbReference type="GO" id="GO:0046872">
    <property type="term" value="F:metal ion binding"/>
    <property type="evidence" value="ECO:0007669"/>
    <property type="project" value="UniProtKB-KW"/>
</dbReference>
<keyword evidence="4" id="KW-0479">Metal-binding</keyword>
<gene>
    <name evidence="5" type="ORF">B0I35DRAFT_350918</name>
</gene>
<proteinExistence type="inferred from homology"/>
<dbReference type="Proteomes" id="UP000813444">
    <property type="component" value="Unassembled WGS sequence"/>
</dbReference>
<comment type="caution">
    <text evidence="5">The sequence shown here is derived from an EMBL/GenBank/DDBJ whole genome shotgun (WGS) entry which is preliminary data.</text>
</comment>
<evidence type="ECO:0000256" key="2">
    <source>
        <dbReference type="ARBA" id="ARBA00006333"/>
    </source>
</evidence>
<dbReference type="GO" id="GO:0010333">
    <property type="term" value="F:terpene synthase activity"/>
    <property type="evidence" value="ECO:0007669"/>
    <property type="project" value="InterPro"/>
</dbReference>
<dbReference type="SUPFAM" id="SSF48576">
    <property type="entry name" value="Terpenoid synthases"/>
    <property type="match status" value="1"/>
</dbReference>
<dbReference type="AlphaFoldDB" id="A0A8K0SV54"/>
<comment type="cofactor">
    <cofactor evidence="1 4">
        <name>Mg(2+)</name>
        <dbReference type="ChEBI" id="CHEBI:18420"/>
    </cofactor>
</comment>
<dbReference type="InterPro" id="IPR008949">
    <property type="entry name" value="Isoprenoid_synthase_dom_sf"/>
</dbReference>
<dbReference type="GO" id="GO:0008299">
    <property type="term" value="P:isoprenoid biosynthetic process"/>
    <property type="evidence" value="ECO:0007669"/>
    <property type="project" value="UniProtKB-ARBA"/>
</dbReference>
<dbReference type="Pfam" id="PF19086">
    <property type="entry name" value="Terpene_syn_C_2"/>
    <property type="match status" value="1"/>
</dbReference>
<sequence>MASETVLLPDLLARWPWPRQINPKGRSAAILSSNWLQSFKPFKSSEAQLAFDQCDFGLLASLAYPTLSFEGVLTGCDLMNLFFVLDEHSDKFSGPMARESLDAVKAVFQGKLRTSRELEWVGATIARDFWSRAQKHGNQYFEDYFTETFIEYLDAVVDEAADRTLKHVRNVVDFLSLRRRTIGARPSFALLLLLPGMNQSVIENPIIRRLEHLCIDMLCLGNDVVSYAREIESGNADHNIITVACHEYGFNTSQSFHFAAEMSAQREKEFIALTSLLAVNSPEWHYAECLGNWVRANDQWSYESARYFGDRGLEVMKTRRAIVRRLTQ</sequence>
<keyword evidence="3 4" id="KW-0460">Magnesium</keyword>
<keyword evidence="4" id="KW-0456">Lyase</keyword>
<name>A0A8K0SV54_9HYPO</name>
<dbReference type="OrthoDB" id="6486656at2759"/>
<dbReference type="InterPro" id="IPR034686">
    <property type="entry name" value="Terpene_cyclase-like_2"/>
</dbReference>
<evidence type="ECO:0000256" key="4">
    <source>
        <dbReference type="RuleBase" id="RU366034"/>
    </source>
</evidence>
<evidence type="ECO:0000313" key="5">
    <source>
        <dbReference type="EMBL" id="KAH7322510.1"/>
    </source>
</evidence>
<organism evidence="5 6">
    <name type="scientific">Stachybotrys elegans</name>
    <dbReference type="NCBI Taxonomy" id="80388"/>
    <lineage>
        <taxon>Eukaryota</taxon>
        <taxon>Fungi</taxon>
        <taxon>Dikarya</taxon>
        <taxon>Ascomycota</taxon>
        <taxon>Pezizomycotina</taxon>
        <taxon>Sordariomycetes</taxon>
        <taxon>Hypocreomycetidae</taxon>
        <taxon>Hypocreales</taxon>
        <taxon>Stachybotryaceae</taxon>
        <taxon>Stachybotrys</taxon>
    </lineage>
</organism>
<evidence type="ECO:0000313" key="6">
    <source>
        <dbReference type="Proteomes" id="UP000813444"/>
    </source>
</evidence>
<accession>A0A8K0SV54</accession>
<keyword evidence="6" id="KW-1185">Reference proteome</keyword>
<dbReference type="EC" id="4.2.3.-" evidence="4"/>
<dbReference type="PANTHER" id="PTHR35201">
    <property type="entry name" value="TERPENE SYNTHASE"/>
    <property type="match status" value="1"/>
</dbReference>
<dbReference type="SFLD" id="SFLDG01020">
    <property type="entry name" value="Terpene_Cyclase_Like_2"/>
    <property type="match status" value="1"/>
</dbReference>
<dbReference type="Gene3D" id="1.10.600.10">
    <property type="entry name" value="Farnesyl Diphosphate Synthase"/>
    <property type="match status" value="1"/>
</dbReference>
<evidence type="ECO:0000256" key="3">
    <source>
        <dbReference type="ARBA" id="ARBA00022842"/>
    </source>
</evidence>
<dbReference type="SFLD" id="SFLDS00005">
    <property type="entry name" value="Isoprenoid_Synthase_Type_I"/>
    <property type="match status" value="1"/>
</dbReference>